<dbReference type="GO" id="GO:0008168">
    <property type="term" value="F:methyltransferase activity"/>
    <property type="evidence" value="ECO:0007669"/>
    <property type="project" value="TreeGrafter"/>
</dbReference>
<comment type="caution">
    <text evidence="2">The sequence shown here is derived from an EMBL/GenBank/DDBJ whole genome shotgun (WGS) entry which is preliminary data.</text>
</comment>
<dbReference type="EMBL" id="BNAI01000004">
    <property type="protein sequence ID" value="GHF19594.1"/>
    <property type="molecule type" value="Genomic_DNA"/>
</dbReference>
<evidence type="ECO:0000259" key="1">
    <source>
        <dbReference type="Pfam" id="PF13649"/>
    </source>
</evidence>
<keyword evidence="3" id="KW-1185">Reference proteome</keyword>
<gene>
    <name evidence="2" type="ORF">GCM10011600_20530</name>
</gene>
<dbReference type="InterPro" id="IPR050508">
    <property type="entry name" value="Methyltransf_Superfamily"/>
</dbReference>
<dbReference type="InterPro" id="IPR041698">
    <property type="entry name" value="Methyltransf_25"/>
</dbReference>
<dbReference type="RefSeq" id="WP_191283416.1">
    <property type="nucleotide sequence ID" value="NZ_BNAI01000004.1"/>
</dbReference>
<dbReference type="Proteomes" id="UP000617531">
    <property type="component" value="Unassembled WGS sequence"/>
</dbReference>
<reference evidence="2" key="1">
    <citation type="journal article" date="2014" name="Int. J. Syst. Evol. Microbiol.">
        <title>Complete genome sequence of Corynebacterium casei LMG S-19264T (=DSM 44701T), isolated from a smear-ripened cheese.</title>
        <authorList>
            <consortium name="US DOE Joint Genome Institute (JGI-PGF)"/>
            <person name="Walter F."/>
            <person name="Albersmeier A."/>
            <person name="Kalinowski J."/>
            <person name="Ruckert C."/>
        </authorList>
    </citation>
    <scope>NUCLEOTIDE SEQUENCE</scope>
    <source>
        <strain evidence="2">CGMCC 1.16548</strain>
    </source>
</reference>
<protein>
    <recommendedName>
        <fullName evidence="1">Methyltransferase domain-containing protein</fullName>
    </recommendedName>
</protein>
<sequence length="219" mass="23946">MTDERDAQHEHWESVYQRKPRLFGEESSATAIYAATRFSRGGAGRVLELGSGHGRDTLHLASEGFDVLALDYSPSGLHAIRTAAADAGLGSRITTMAHDVRRPLPFPDESFDAAYAHLLLCMDLSTAAILAIAQEVRRVIIPGGVFVYTVRNTGDAHFGVGLDHGDNIYETDGYAVHFFDDALIRDVAAGWHLEEIATDEEGALPRRITRVTQSRPLSD</sequence>
<evidence type="ECO:0000313" key="3">
    <source>
        <dbReference type="Proteomes" id="UP000617531"/>
    </source>
</evidence>
<evidence type="ECO:0000313" key="2">
    <source>
        <dbReference type="EMBL" id="GHF19594.1"/>
    </source>
</evidence>
<dbReference type="PANTHER" id="PTHR42912">
    <property type="entry name" value="METHYLTRANSFERASE"/>
    <property type="match status" value="1"/>
</dbReference>
<dbReference type="SUPFAM" id="SSF53335">
    <property type="entry name" value="S-adenosyl-L-methionine-dependent methyltransferases"/>
    <property type="match status" value="1"/>
</dbReference>
<reference evidence="2" key="2">
    <citation type="submission" date="2020-09" db="EMBL/GenBank/DDBJ databases">
        <authorList>
            <person name="Sun Q."/>
            <person name="Zhou Y."/>
        </authorList>
    </citation>
    <scope>NUCLEOTIDE SEQUENCE</scope>
    <source>
        <strain evidence="2">CGMCC 1.16548</strain>
    </source>
</reference>
<dbReference type="CDD" id="cd02440">
    <property type="entry name" value="AdoMet_MTases"/>
    <property type="match status" value="1"/>
</dbReference>
<organism evidence="2 3">
    <name type="scientific">Pseudolysinimonas yzui</name>
    <dbReference type="NCBI Taxonomy" id="2708254"/>
    <lineage>
        <taxon>Bacteria</taxon>
        <taxon>Bacillati</taxon>
        <taxon>Actinomycetota</taxon>
        <taxon>Actinomycetes</taxon>
        <taxon>Micrococcales</taxon>
        <taxon>Microbacteriaceae</taxon>
        <taxon>Pseudolysinimonas</taxon>
    </lineage>
</organism>
<dbReference type="Pfam" id="PF13649">
    <property type="entry name" value="Methyltransf_25"/>
    <property type="match status" value="1"/>
</dbReference>
<dbReference type="Gene3D" id="3.40.50.150">
    <property type="entry name" value="Vaccinia Virus protein VP39"/>
    <property type="match status" value="1"/>
</dbReference>
<dbReference type="AlphaFoldDB" id="A0A8J3GRT1"/>
<feature type="domain" description="Methyltransferase" evidence="1">
    <location>
        <begin position="46"/>
        <end position="144"/>
    </location>
</feature>
<dbReference type="PANTHER" id="PTHR42912:SF93">
    <property type="entry name" value="N6-ADENOSINE-METHYLTRANSFERASE TMT1A"/>
    <property type="match status" value="1"/>
</dbReference>
<name>A0A8J3GRT1_9MICO</name>
<dbReference type="InterPro" id="IPR029063">
    <property type="entry name" value="SAM-dependent_MTases_sf"/>
</dbReference>
<accession>A0A8J3GRT1</accession>
<proteinExistence type="predicted"/>